<evidence type="ECO:0000256" key="1">
    <source>
        <dbReference type="ARBA" id="ARBA00004651"/>
    </source>
</evidence>
<dbReference type="KEGG" id="esi:Exig_1697"/>
<evidence type="ECO:0000256" key="7">
    <source>
        <dbReference type="SAM" id="Phobius"/>
    </source>
</evidence>
<feature type="transmembrane region" description="Helical" evidence="7">
    <location>
        <begin position="120"/>
        <end position="139"/>
    </location>
</feature>
<organism evidence="9 10">
    <name type="scientific">Exiguobacterium sibiricum (strain DSM 17290 / CCUG 55495 / CIP 109462 / JCM 13490 / 255-15)</name>
    <dbReference type="NCBI Taxonomy" id="262543"/>
    <lineage>
        <taxon>Bacteria</taxon>
        <taxon>Bacillati</taxon>
        <taxon>Bacillota</taxon>
        <taxon>Bacilli</taxon>
        <taxon>Bacillales</taxon>
        <taxon>Bacillales Family XII. Incertae Sedis</taxon>
        <taxon>Exiguobacterium</taxon>
    </lineage>
</organism>
<dbReference type="PANTHER" id="PTHR33932:SF4">
    <property type="entry name" value="NA(+)_H(+) ANTIPORTER SUBUNIT B"/>
    <property type="match status" value="1"/>
</dbReference>
<dbReference type="eggNOG" id="COG2111">
    <property type="taxonomic scope" value="Bacteria"/>
</dbReference>
<dbReference type="PANTHER" id="PTHR33932">
    <property type="entry name" value="NA(+)/H(+) ANTIPORTER SUBUNIT B"/>
    <property type="match status" value="1"/>
</dbReference>
<evidence type="ECO:0000256" key="3">
    <source>
        <dbReference type="ARBA" id="ARBA00022475"/>
    </source>
</evidence>
<dbReference type="STRING" id="262543.Exig_1697"/>
<gene>
    <name evidence="9" type="ordered locus">Exig_1697</name>
</gene>
<dbReference type="NCBIfam" id="NF009223">
    <property type="entry name" value="PRK12573.1"/>
    <property type="match status" value="1"/>
</dbReference>
<accession>B1YHH7</accession>
<dbReference type="Proteomes" id="UP000001681">
    <property type="component" value="Chromosome"/>
</dbReference>
<protein>
    <submittedName>
        <fullName evidence="9">Na+/H+ antiporter MnhB subunit-related protein</fullName>
    </submittedName>
</protein>
<dbReference type="EMBL" id="CP001022">
    <property type="protein sequence ID" value="ACB61150.1"/>
    <property type="molecule type" value="Genomic_DNA"/>
</dbReference>
<reference evidence="10" key="3">
    <citation type="submission" date="2008-04" db="EMBL/GenBank/DDBJ databases">
        <title>Complete sequence of chromosome of Exiguobacterium sibiricum 255-15.</title>
        <authorList>
            <consortium name="US DOE Joint Genome Institute"/>
            <person name="Copeland A."/>
            <person name="Lucas S."/>
            <person name="Lapidus A."/>
            <person name="Glavina del Rio T."/>
            <person name="Dalin E."/>
            <person name="Tice H."/>
            <person name="Bruce D."/>
            <person name="Goodwin L."/>
            <person name="Pitluck S."/>
            <person name="Kiss H."/>
            <person name="Chertkov O."/>
            <person name="Monk C."/>
            <person name="Brettin T."/>
            <person name="Detter J.C."/>
            <person name="Han C."/>
            <person name="Kuske C.R."/>
            <person name="Schmutz J."/>
            <person name="Larimer F."/>
            <person name="Land M."/>
            <person name="Hauser L."/>
            <person name="Kyrpides N."/>
            <person name="Mikhailova N."/>
            <person name="Vishnivetskaya T."/>
            <person name="Rodrigues D.F."/>
            <person name="Gilichinsky D."/>
            <person name="Tiedje J."/>
            <person name="Richardson P."/>
        </authorList>
    </citation>
    <scope>NUCLEOTIDE SEQUENCE [LARGE SCALE GENOMIC DNA]</scope>
    <source>
        <strain evidence="10">DSM 17290 / CIP 109462 / JCM 13490 / 255-15</strain>
    </source>
</reference>
<evidence type="ECO:0000313" key="9">
    <source>
        <dbReference type="EMBL" id="ACB61150.1"/>
    </source>
</evidence>
<evidence type="ECO:0000256" key="2">
    <source>
        <dbReference type="ARBA" id="ARBA00009425"/>
    </source>
</evidence>
<evidence type="ECO:0000256" key="5">
    <source>
        <dbReference type="ARBA" id="ARBA00022989"/>
    </source>
</evidence>
<comment type="similarity">
    <text evidence="2">Belongs to the CPA3 antiporters (TC 2.A.63) subunit B family.</text>
</comment>
<reference evidence="9 10" key="1">
    <citation type="journal article" date="2006" name="Extremophiles">
        <title>Characterization of Exiguobacterium isolates from the Siberian permafrost. Description of Exiguobacterium sibiricum sp. nov.</title>
        <authorList>
            <person name="Rodrigues D.F."/>
            <person name="Goris J."/>
            <person name="Vishnivetskaya T."/>
            <person name="Gilichinsky D."/>
            <person name="Thomashow M.F."/>
            <person name="Tiedje J.M."/>
        </authorList>
    </citation>
    <scope>NUCLEOTIDE SEQUENCE [LARGE SCALE GENOMIC DNA]</scope>
    <source>
        <strain evidence="10">DSM 17290 / CIP 109462 / JCM 13490 / 255-15</strain>
    </source>
</reference>
<dbReference type="InterPro" id="IPR050622">
    <property type="entry name" value="CPA3_antiporter_subunitB"/>
</dbReference>
<keyword evidence="10" id="KW-1185">Reference proteome</keyword>
<feature type="transmembrane region" description="Helical" evidence="7">
    <location>
        <begin position="12"/>
        <end position="34"/>
    </location>
</feature>
<keyword evidence="4 7" id="KW-0812">Transmembrane</keyword>
<sequence>MKNPIKKHTNDVILESSTTFITFIIFLFAVYLFFAGHYTPGGGFIGGLVTASALVLVLLAFDIKTLRQILPIDYKQMTAVGMLISVLTASGALLFNKPFFTHAHGYFNLPLFGKTSLHTAMLFDLGVYLVVVGVTMTIIQTIGESD</sequence>
<keyword evidence="5 7" id="KW-1133">Transmembrane helix</keyword>
<reference evidence="9 10" key="2">
    <citation type="journal article" date="2008" name="BMC Genomics">
        <title>Architecture of thermal adaptation in an Exiguobacterium sibiricum strain isolated from 3 million year old permafrost: a genome and transcriptome approach.</title>
        <authorList>
            <person name="Rodrigues D.F."/>
            <person name="Ivanova N."/>
            <person name="He Z."/>
            <person name="Huebner M."/>
            <person name="Zhou J."/>
            <person name="Tiedje J.M."/>
        </authorList>
    </citation>
    <scope>NUCLEOTIDE SEQUENCE [LARGE SCALE GENOMIC DNA]</scope>
    <source>
        <strain evidence="10">DSM 17290 / CIP 109462 / JCM 13490 / 255-15</strain>
    </source>
</reference>
<dbReference type="OrthoDB" id="9798859at2"/>
<evidence type="ECO:0000256" key="6">
    <source>
        <dbReference type="ARBA" id="ARBA00023136"/>
    </source>
</evidence>
<dbReference type="Pfam" id="PF04039">
    <property type="entry name" value="MnhB"/>
    <property type="match status" value="1"/>
</dbReference>
<dbReference type="AlphaFoldDB" id="B1YHH7"/>
<comment type="subcellular location">
    <subcellularLocation>
        <location evidence="1">Cell membrane</location>
        <topology evidence="1">Multi-pass membrane protein</topology>
    </subcellularLocation>
</comment>
<evidence type="ECO:0000313" key="10">
    <source>
        <dbReference type="Proteomes" id="UP000001681"/>
    </source>
</evidence>
<proteinExistence type="inferred from homology"/>
<feature type="transmembrane region" description="Helical" evidence="7">
    <location>
        <begin position="40"/>
        <end position="61"/>
    </location>
</feature>
<dbReference type="HOGENOM" id="CLU_101659_1_1_9"/>
<dbReference type="InterPro" id="IPR007182">
    <property type="entry name" value="MnhB"/>
</dbReference>
<evidence type="ECO:0000256" key="4">
    <source>
        <dbReference type="ARBA" id="ARBA00022692"/>
    </source>
</evidence>
<keyword evidence="3" id="KW-1003">Cell membrane</keyword>
<feature type="transmembrane region" description="Helical" evidence="7">
    <location>
        <begin position="82"/>
        <end position="100"/>
    </location>
</feature>
<feature type="domain" description="Na+/H+ antiporter MnhB subunit-related protein" evidence="8">
    <location>
        <begin position="13"/>
        <end position="137"/>
    </location>
</feature>
<evidence type="ECO:0000259" key="8">
    <source>
        <dbReference type="Pfam" id="PF04039"/>
    </source>
</evidence>
<dbReference type="RefSeq" id="WP_012370568.1">
    <property type="nucleotide sequence ID" value="NC_010556.1"/>
</dbReference>
<dbReference type="GO" id="GO:0005886">
    <property type="term" value="C:plasma membrane"/>
    <property type="evidence" value="ECO:0007669"/>
    <property type="project" value="UniProtKB-SubCell"/>
</dbReference>
<keyword evidence="6 7" id="KW-0472">Membrane</keyword>
<name>B1YHH7_EXIS2</name>